<dbReference type="PANTHER" id="PTHR23528:SF1">
    <property type="entry name" value="MAJOR FACILITATOR SUPERFAMILY (MFS) PROFILE DOMAIN-CONTAINING PROTEIN"/>
    <property type="match status" value="1"/>
</dbReference>
<reference evidence="7 8" key="1">
    <citation type="submission" date="2014-03" db="EMBL/GenBank/DDBJ databases">
        <title>Genomics of Bifidobacteria.</title>
        <authorList>
            <person name="Ventura M."/>
            <person name="Milani C."/>
            <person name="Lugli G.A."/>
        </authorList>
    </citation>
    <scope>NUCLEOTIDE SEQUENCE [LARGE SCALE GENOMIC DNA]</scope>
    <source>
        <strain evidence="7 8">LMG 21775</strain>
    </source>
</reference>
<dbReference type="InterPro" id="IPR020846">
    <property type="entry name" value="MFS_dom"/>
</dbReference>
<keyword evidence="2 5" id="KW-0812">Transmembrane</keyword>
<sequence>MSAAIEGNALSRPRIGRGYYPALIAASTTMWSIILGPVLSTIPSQVNAIAPGNKVYGLALVTGIAGVVGIITNPLIGHLSDITSTRLGRRIPWLLAGLAVILPVSVVIGDARTLGELALWWTLLQIGANMLMAPTSATIPDLVPEHRRGMASACLGIAAAVAPVLGTGVQTLLASPRSVYLTLGALIVIAQLFFILTIRGDRAHPPLQQTRKEGGPHHDLLPHSKDFWLVCAHRILFGLGQNMALAYLFFYLQDVIHYAEYHPGQSTDDGVLALTAVYAPCVIIAAVVSGSLTDRTHRFKWCLVAATVIFAAGAVLGAVTGSWIGVMALAVLTGIGYGAYASTSMAMAVHLLPDDNRRARDLSLINVADLSAIALGPIIAAMGIAVSGYSAVFIASGILVIISGIAITRIRGAH</sequence>
<feature type="transmembrane region" description="Helical" evidence="5">
    <location>
        <begin position="117"/>
        <end position="139"/>
    </location>
</feature>
<proteinExistence type="predicted"/>
<feature type="transmembrane region" description="Helical" evidence="5">
    <location>
        <begin position="179"/>
        <end position="198"/>
    </location>
</feature>
<keyword evidence="8" id="KW-1185">Reference proteome</keyword>
<feature type="transmembrane region" description="Helical" evidence="5">
    <location>
        <begin position="364"/>
        <end position="385"/>
    </location>
</feature>
<dbReference type="EMBL" id="JGZI01000009">
    <property type="protein sequence ID" value="KFI82105.1"/>
    <property type="molecule type" value="Genomic_DNA"/>
</dbReference>
<feature type="transmembrane region" description="Helical" evidence="5">
    <location>
        <begin position="330"/>
        <end position="352"/>
    </location>
</feature>
<feature type="transmembrane region" description="Helical" evidence="5">
    <location>
        <begin position="151"/>
        <end position="173"/>
    </location>
</feature>
<feature type="transmembrane region" description="Helical" evidence="5">
    <location>
        <begin position="91"/>
        <end position="111"/>
    </location>
</feature>
<dbReference type="InterPro" id="IPR036259">
    <property type="entry name" value="MFS_trans_sf"/>
</dbReference>
<keyword evidence="3 5" id="KW-1133">Transmembrane helix</keyword>
<dbReference type="InterPro" id="IPR011701">
    <property type="entry name" value="MFS"/>
</dbReference>
<accession>A0A087CFQ5</accession>
<evidence type="ECO:0000256" key="2">
    <source>
        <dbReference type="ARBA" id="ARBA00022692"/>
    </source>
</evidence>
<dbReference type="Proteomes" id="UP000029050">
    <property type="component" value="Unassembled WGS sequence"/>
</dbReference>
<comment type="subcellular location">
    <subcellularLocation>
        <location evidence="1">Cell membrane</location>
        <topology evidence="1">Multi-pass membrane protein</topology>
    </subcellularLocation>
</comment>
<evidence type="ECO:0000259" key="6">
    <source>
        <dbReference type="PROSITE" id="PS50850"/>
    </source>
</evidence>
<dbReference type="eggNOG" id="COG2211">
    <property type="taxonomic scope" value="Bacteria"/>
</dbReference>
<organism evidence="7 8">
    <name type="scientific">Bifidobacterium psychraerophilum</name>
    <dbReference type="NCBI Taxonomy" id="218140"/>
    <lineage>
        <taxon>Bacteria</taxon>
        <taxon>Bacillati</taxon>
        <taxon>Actinomycetota</taxon>
        <taxon>Actinomycetes</taxon>
        <taxon>Bifidobacteriales</taxon>
        <taxon>Bifidobacteriaceae</taxon>
        <taxon>Bifidobacterium</taxon>
    </lineage>
</organism>
<feature type="transmembrane region" description="Helical" evidence="5">
    <location>
        <begin position="270"/>
        <end position="289"/>
    </location>
</feature>
<evidence type="ECO:0000313" key="7">
    <source>
        <dbReference type="EMBL" id="KFI82105.1"/>
    </source>
</evidence>
<evidence type="ECO:0000256" key="1">
    <source>
        <dbReference type="ARBA" id="ARBA00004651"/>
    </source>
</evidence>
<feature type="transmembrane region" description="Helical" evidence="5">
    <location>
        <begin position="20"/>
        <end position="43"/>
    </location>
</feature>
<dbReference type="OrthoDB" id="7584869at2"/>
<feature type="transmembrane region" description="Helical" evidence="5">
    <location>
        <begin position="227"/>
        <end position="250"/>
    </location>
</feature>
<evidence type="ECO:0000256" key="5">
    <source>
        <dbReference type="SAM" id="Phobius"/>
    </source>
</evidence>
<dbReference type="GeneID" id="98300159"/>
<dbReference type="Pfam" id="PF07690">
    <property type="entry name" value="MFS_1"/>
    <property type="match status" value="1"/>
</dbReference>
<dbReference type="PANTHER" id="PTHR23528">
    <property type="match status" value="1"/>
</dbReference>
<feature type="transmembrane region" description="Helical" evidence="5">
    <location>
        <begin position="301"/>
        <end position="324"/>
    </location>
</feature>
<dbReference type="SUPFAM" id="SSF103473">
    <property type="entry name" value="MFS general substrate transporter"/>
    <property type="match status" value="1"/>
</dbReference>
<dbReference type="Gene3D" id="1.20.1250.20">
    <property type="entry name" value="MFS general substrate transporter like domains"/>
    <property type="match status" value="2"/>
</dbReference>
<evidence type="ECO:0000256" key="4">
    <source>
        <dbReference type="ARBA" id="ARBA00023136"/>
    </source>
</evidence>
<feature type="domain" description="Major facilitator superfamily (MFS) profile" evidence="6">
    <location>
        <begin position="226"/>
        <end position="414"/>
    </location>
</feature>
<gene>
    <name evidence="7" type="ORF">BPSY_0953</name>
</gene>
<dbReference type="RefSeq" id="WP_033494654.1">
    <property type="nucleotide sequence ID" value="NZ_JGZI01000009.1"/>
</dbReference>
<dbReference type="GO" id="GO:0022857">
    <property type="term" value="F:transmembrane transporter activity"/>
    <property type="evidence" value="ECO:0007669"/>
    <property type="project" value="InterPro"/>
</dbReference>
<comment type="caution">
    <text evidence="7">The sequence shown here is derived from an EMBL/GenBank/DDBJ whole genome shotgun (WGS) entry which is preliminary data.</text>
</comment>
<dbReference type="AlphaFoldDB" id="A0A087CFQ5"/>
<evidence type="ECO:0000256" key="3">
    <source>
        <dbReference type="ARBA" id="ARBA00022989"/>
    </source>
</evidence>
<feature type="transmembrane region" description="Helical" evidence="5">
    <location>
        <begin position="55"/>
        <end position="79"/>
    </location>
</feature>
<evidence type="ECO:0000313" key="8">
    <source>
        <dbReference type="Proteomes" id="UP000029050"/>
    </source>
</evidence>
<protein>
    <submittedName>
        <fullName evidence="7">Major facilitator superfamily protein</fullName>
    </submittedName>
</protein>
<dbReference type="STRING" id="218140.BPSY_0953"/>
<keyword evidence="4 5" id="KW-0472">Membrane</keyword>
<name>A0A087CFQ5_9BIFI</name>
<dbReference type="GO" id="GO:0005886">
    <property type="term" value="C:plasma membrane"/>
    <property type="evidence" value="ECO:0007669"/>
    <property type="project" value="UniProtKB-SubCell"/>
</dbReference>
<dbReference type="PROSITE" id="PS50850">
    <property type="entry name" value="MFS"/>
    <property type="match status" value="1"/>
</dbReference>
<feature type="transmembrane region" description="Helical" evidence="5">
    <location>
        <begin position="391"/>
        <end position="410"/>
    </location>
</feature>